<keyword evidence="1" id="KW-0472">Membrane</keyword>
<protein>
    <submittedName>
        <fullName evidence="2">Uncharacterized protein</fullName>
    </submittedName>
</protein>
<accession>A0A0F9HBL6</accession>
<evidence type="ECO:0000313" key="2">
    <source>
        <dbReference type="EMBL" id="KKL72472.1"/>
    </source>
</evidence>
<dbReference type="AlphaFoldDB" id="A0A0F9HBL6"/>
<organism evidence="2">
    <name type="scientific">marine sediment metagenome</name>
    <dbReference type="NCBI Taxonomy" id="412755"/>
    <lineage>
        <taxon>unclassified sequences</taxon>
        <taxon>metagenomes</taxon>
        <taxon>ecological metagenomes</taxon>
    </lineage>
</organism>
<keyword evidence="1" id="KW-0812">Transmembrane</keyword>
<proteinExistence type="predicted"/>
<dbReference type="EMBL" id="LAZR01025264">
    <property type="protein sequence ID" value="KKL72472.1"/>
    <property type="molecule type" value="Genomic_DNA"/>
</dbReference>
<feature type="non-terminal residue" evidence="2">
    <location>
        <position position="72"/>
    </location>
</feature>
<gene>
    <name evidence="2" type="ORF">LCGC14_2084600</name>
</gene>
<reference evidence="2" key="1">
    <citation type="journal article" date="2015" name="Nature">
        <title>Complex archaea that bridge the gap between prokaryotes and eukaryotes.</title>
        <authorList>
            <person name="Spang A."/>
            <person name="Saw J.H."/>
            <person name="Jorgensen S.L."/>
            <person name="Zaremba-Niedzwiedzka K."/>
            <person name="Martijn J."/>
            <person name="Lind A.E."/>
            <person name="van Eijk R."/>
            <person name="Schleper C."/>
            <person name="Guy L."/>
            <person name="Ettema T.J."/>
        </authorList>
    </citation>
    <scope>NUCLEOTIDE SEQUENCE</scope>
</reference>
<name>A0A0F9HBL6_9ZZZZ</name>
<comment type="caution">
    <text evidence="2">The sequence shown here is derived from an EMBL/GenBank/DDBJ whole genome shotgun (WGS) entry which is preliminary data.</text>
</comment>
<evidence type="ECO:0000256" key="1">
    <source>
        <dbReference type="SAM" id="Phobius"/>
    </source>
</evidence>
<feature type="transmembrane region" description="Helical" evidence="1">
    <location>
        <begin position="12"/>
        <end position="29"/>
    </location>
</feature>
<keyword evidence="1" id="KW-1133">Transmembrane helix</keyword>
<sequence>MENKNTDNIARVIALFSILIAGFSAYYSYKQYSTTEELNYLHIKPEILADLSYPKDKNPTLKIYNNSPIEIV</sequence>